<organism evidence="2 3">
    <name type="scientific">Caerostris darwini</name>
    <dbReference type="NCBI Taxonomy" id="1538125"/>
    <lineage>
        <taxon>Eukaryota</taxon>
        <taxon>Metazoa</taxon>
        <taxon>Ecdysozoa</taxon>
        <taxon>Arthropoda</taxon>
        <taxon>Chelicerata</taxon>
        <taxon>Arachnida</taxon>
        <taxon>Araneae</taxon>
        <taxon>Araneomorphae</taxon>
        <taxon>Entelegynae</taxon>
        <taxon>Araneoidea</taxon>
        <taxon>Araneidae</taxon>
        <taxon>Caerostris</taxon>
    </lineage>
</organism>
<evidence type="ECO:0000313" key="2">
    <source>
        <dbReference type="EMBL" id="GIY24468.1"/>
    </source>
</evidence>
<sequence length="126" mass="15159">MPKPQKGNNEGSWNKKKNVVMQQYRKTQKFKKGKSFVPVDQPGNNNKKFFQKVMEEYERKKTVINENKQRKEEKRKKIEEARKKYLKKKQENFKKLSQKTKWGQPVMKGRMEILLEKIQKSVANAK</sequence>
<feature type="coiled-coil region" evidence="1">
    <location>
        <begin position="54"/>
        <end position="91"/>
    </location>
</feature>
<accession>A0AAV4RXA7</accession>
<comment type="caution">
    <text evidence="2">The sequence shown here is derived from an EMBL/GenBank/DDBJ whole genome shotgun (WGS) entry which is preliminary data.</text>
</comment>
<evidence type="ECO:0008006" key="4">
    <source>
        <dbReference type="Google" id="ProtNLM"/>
    </source>
</evidence>
<dbReference type="InterPro" id="IPR013730">
    <property type="entry name" value="Fyv7/TAP26"/>
</dbReference>
<proteinExistence type="predicted"/>
<dbReference type="Proteomes" id="UP001054837">
    <property type="component" value="Unassembled WGS sequence"/>
</dbReference>
<dbReference type="AlphaFoldDB" id="A0AAV4RXA7"/>
<gene>
    <name evidence="2" type="ORF">CDAR_170011</name>
</gene>
<dbReference type="Pfam" id="PF08524">
    <property type="entry name" value="rRNA_processing"/>
    <property type="match status" value="1"/>
</dbReference>
<reference evidence="2 3" key="1">
    <citation type="submission" date="2021-06" db="EMBL/GenBank/DDBJ databases">
        <title>Caerostris darwini draft genome.</title>
        <authorList>
            <person name="Kono N."/>
            <person name="Arakawa K."/>
        </authorList>
    </citation>
    <scope>NUCLEOTIDE SEQUENCE [LARGE SCALE GENOMIC DNA]</scope>
</reference>
<dbReference type="GO" id="GO:0005634">
    <property type="term" value="C:nucleus"/>
    <property type="evidence" value="ECO:0007669"/>
    <property type="project" value="TreeGrafter"/>
</dbReference>
<dbReference type="PANTHER" id="PTHR15657">
    <property type="entry name" value="THYROID TRANSCRIPTION FACTOR 1-ASSOCIATED PROTEIN 26"/>
    <property type="match status" value="1"/>
</dbReference>
<keyword evidence="1" id="KW-0175">Coiled coil</keyword>
<dbReference type="EMBL" id="BPLQ01006695">
    <property type="protein sequence ID" value="GIY24468.1"/>
    <property type="molecule type" value="Genomic_DNA"/>
</dbReference>
<protein>
    <recommendedName>
        <fullName evidence="4">Thyroid transcription factor 1-associated protein 26</fullName>
    </recommendedName>
</protein>
<name>A0AAV4RXA7_9ARAC</name>
<evidence type="ECO:0000256" key="1">
    <source>
        <dbReference type="SAM" id="Coils"/>
    </source>
</evidence>
<evidence type="ECO:0000313" key="3">
    <source>
        <dbReference type="Proteomes" id="UP001054837"/>
    </source>
</evidence>
<keyword evidence="3" id="KW-1185">Reference proteome</keyword>
<dbReference type="PANTHER" id="PTHR15657:SF1">
    <property type="entry name" value="THYROID TRANSCRIPTION FACTOR 1-ASSOCIATED PROTEIN 26"/>
    <property type="match status" value="1"/>
</dbReference>